<sequence length="638" mass="68544">MAPPPPPPPPAPDFDSAEYDALQQRGQQTPEAQMEQAVRGCFEDIMHRFHLAVHEHRAHKREVADAVDSCLATCLEVIDMQYPAREDNPVSAVSLEHNSWEPEAPPDPCTLDSWLRSALPEAQPPAASSSGRESWVMQQFLTKQPSIRRSLSGRSNEDVPIVVSDTAVKHARSSAAGGEGGGTGSGGVVGAGRRGGASREGGQLAGASMRSIRSAVSRRHVTKLDTRKVLTAEQEQLEEQLRQELAQRKAQEEMSKRLEQKDAEERAKLSALRKELKGKDYTYDHKGEVVILHEFDPERTPLEALSGPGYKVALPEDPSRALSPKKRNTLRSMSTRSMAALEAAAAAAARANTQLSPTEMRKERDRRLASDFKKMAPKTQPSALDTLLPAGGVTLRGAGGATKTGPLRQPVQGITKEAYAKQVAKKALLAQQEKEAAAHGPQTPMSPATGLRGGHSMFREPLAAHRGATQGGGGTARSVTHGSIRHSMTAKEGLLHSRSLGAASAVAAARQALLVEKDNDPLAAYDDDKYDPFAGARLKPRNTSLKVATPPDVNLTLTEAGDWGSAGLGKAFEAPPALPHAKPTDRQLVETIGRGERLPRERAPLPTLAPPLSPTKLGQLKSTDRLQWTSPISEPRSP</sequence>
<accession>A0A836BS13</accession>
<evidence type="ECO:0000256" key="1">
    <source>
        <dbReference type="SAM" id="Coils"/>
    </source>
</evidence>
<feature type="region of interest" description="Disordered" evidence="2">
    <location>
        <begin position="172"/>
        <end position="220"/>
    </location>
</feature>
<proteinExistence type="predicted"/>
<comment type="caution">
    <text evidence="3">The sequence shown here is derived from an EMBL/GenBank/DDBJ whole genome shotgun (WGS) entry which is preliminary data.</text>
</comment>
<protein>
    <submittedName>
        <fullName evidence="3">Uncharacterized protein</fullName>
    </submittedName>
</protein>
<organism evidence="3 4">
    <name type="scientific">Edaphochlamys debaryana</name>
    <dbReference type="NCBI Taxonomy" id="47281"/>
    <lineage>
        <taxon>Eukaryota</taxon>
        <taxon>Viridiplantae</taxon>
        <taxon>Chlorophyta</taxon>
        <taxon>core chlorophytes</taxon>
        <taxon>Chlorophyceae</taxon>
        <taxon>CS clade</taxon>
        <taxon>Chlamydomonadales</taxon>
        <taxon>Chlamydomonadales incertae sedis</taxon>
        <taxon>Edaphochlamys</taxon>
    </lineage>
</organism>
<dbReference type="Proteomes" id="UP000612055">
    <property type="component" value="Unassembled WGS sequence"/>
</dbReference>
<dbReference type="OrthoDB" id="541234at2759"/>
<evidence type="ECO:0000313" key="4">
    <source>
        <dbReference type="Proteomes" id="UP000612055"/>
    </source>
</evidence>
<feature type="compositionally biased region" description="Gly residues" evidence="2">
    <location>
        <begin position="177"/>
        <end position="199"/>
    </location>
</feature>
<feature type="region of interest" description="Disordered" evidence="2">
    <location>
        <begin position="431"/>
        <end position="455"/>
    </location>
</feature>
<evidence type="ECO:0000313" key="3">
    <source>
        <dbReference type="EMBL" id="KAG2486760.1"/>
    </source>
</evidence>
<gene>
    <name evidence="3" type="ORF">HYH03_014559</name>
</gene>
<reference evidence="3" key="1">
    <citation type="journal article" date="2020" name="bioRxiv">
        <title>Comparative genomics of Chlamydomonas.</title>
        <authorList>
            <person name="Craig R.J."/>
            <person name="Hasan A.R."/>
            <person name="Ness R.W."/>
            <person name="Keightley P.D."/>
        </authorList>
    </citation>
    <scope>NUCLEOTIDE SEQUENCE</scope>
    <source>
        <strain evidence="3">CCAP 11/70</strain>
    </source>
</reference>
<dbReference type="EMBL" id="JAEHOE010000107">
    <property type="protein sequence ID" value="KAG2486760.1"/>
    <property type="molecule type" value="Genomic_DNA"/>
</dbReference>
<keyword evidence="4" id="KW-1185">Reference proteome</keyword>
<dbReference type="AlphaFoldDB" id="A0A836BS13"/>
<name>A0A836BS13_9CHLO</name>
<keyword evidence="1" id="KW-0175">Coiled coil</keyword>
<feature type="coiled-coil region" evidence="1">
    <location>
        <begin position="227"/>
        <end position="275"/>
    </location>
</feature>
<feature type="compositionally biased region" description="Basic and acidic residues" evidence="2">
    <location>
        <begin position="591"/>
        <end position="603"/>
    </location>
</feature>
<feature type="region of interest" description="Disordered" evidence="2">
    <location>
        <begin position="591"/>
        <end position="638"/>
    </location>
</feature>
<evidence type="ECO:0000256" key="2">
    <source>
        <dbReference type="SAM" id="MobiDB-lite"/>
    </source>
</evidence>